<reference evidence="3 4" key="1">
    <citation type="submission" date="2019-04" db="EMBL/GenBank/DDBJ databases">
        <title>Novel transposon Tn6433 variants accelerate the dissemination of tet(E) in Aeromonas under oxytetracycline stresses.</title>
        <authorList>
            <person name="Shi Y."/>
            <person name="Tian Z."/>
            <person name="Zhang Y."/>
            <person name="Zhang H."/>
            <person name="Yang M."/>
        </authorList>
    </citation>
    <scope>NUCLEOTIDE SEQUENCE [LARGE SCALE GENOMIC DNA]</scope>
    <source>
        <strain evidence="3 4">T25-39</strain>
        <plasmid evidence="4">paeca2</plasmid>
    </source>
</reference>
<feature type="transmembrane region" description="Helical" evidence="2">
    <location>
        <begin position="40"/>
        <end position="57"/>
    </location>
</feature>
<keyword evidence="2" id="KW-1133">Transmembrane helix</keyword>
<evidence type="ECO:0000256" key="2">
    <source>
        <dbReference type="SAM" id="Phobius"/>
    </source>
</evidence>
<name>A0A7D5UKM0_AERCA</name>
<keyword evidence="2" id="KW-0472">Membrane</keyword>
<evidence type="ECO:0000313" key="4">
    <source>
        <dbReference type="Proteomes" id="UP000266778"/>
    </source>
</evidence>
<protein>
    <submittedName>
        <fullName evidence="3">Uncharacterized protein</fullName>
    </submittedName>
</protein>
<organism evidence="3 4">
    <name type="scientific">Aeromonas caviae</name>
    <name type="common">Aeromonas punctata</name>
    <dbReference type="NCBI Taxonomy" id="648"/>
    <lineage>
        <taxon>Bacteria</taxon>
        <taxon>Pseudomonadati</taxon>
        <taxon>Pseudomonadota</taxon>
        <taxon>Gammaproteobacteria</taxon>
        <taxon>Aeromonadales</taxon>
        <taxon>Aeromonadaceae</taxon>
        <taxon>Aeromonas</taxon>
    </lineage>
</organism>
<evidence type="ECO:0000313" key="3">
    <source>
        <dbReference type="EMBL" id="QLI60459.1"/>
    </source>
</evidence>
<keyword evidence="2" id="KW-0812">Transmembrane</keyword>
<keyword evidence="1" id="KW-0175">Coiled coil</keyword>
<geneLocation type="plasmid" evidence="4">
    <name>paeca2</name>
</geneLocation>
<evidence type="ECO:0000256" key="1">
    <source>
        <dbReference type="SAM" id="Coils"/>
    </source>
</evidence>
<sequence length="60" mass="7139">MRNTSDFIQYRKEQLELKQKQLEILKLREEITTARLKRKMLIFTVGISGLSLLLSVFRGR</sequence>
<accession>A0A7D5UKM0</accession>
<dbReference type="Proteomes" id="UP000266778">
    <property type="component" value="Plasmid pAeca2"/>
</dbReference>
<gene>
    <name evidence="3" type="ORF">C1C91_23555</name>
</gene>
<dbReference type="AlphaFoldDB" id="A0A7D5UKM0"/>
<dbReference type="EMBL" id="CP039628">
    <property type="protein sequence ID" value="QLI60459.1"/>
    <property type="molecule type" value="Genomic_DNA"/>
</dbReference>
<feature type="coiled-coil region" evidence="1">
    <location>
        <begin position="10"/>
        <end position="37"/>
    </location>
</feature>
<proteinExistence type="predicted"/>
<keyword evidence="3" id="KW-0614">Plasmid</keyword>